<dbReference type="Pfam" id="PF12833">
    <property type="entry name" value="HTH_18"/>
    <property type="match status" value="1"/>
</dbReference>
<dbReference type="Proteomes" id="UP000202485">
    <property type="component" value="Unassembled WGS sequence"/>
</dbReference>
<dbReference type="InterPro" id="IPR053142">
    <property type="entry name" value="PchR_regulatory_protein"/>
</dbReference>
<dbReference type="Gene3D" id="1.10.10.60">
    <property type="entry name" value="Homeodomain-like"/>
    <property type="match status" value="1"/>
</dbReference>
<accession>A0A238L183</accession>
<dbReference type="GO" id="GO:0003700">
    <property type="term" value="F:DNA-binding transcription factor activity"/>
    <property type="evidence" value="ECO:0007669"/>
    <property type="project" value="InterPro"/>
</dbReference>
<dbReference type="GO" id="GO:0043565">
    <property type="term" value="F:sequence-specific DNA binding"/>
    <property type="evidence" value="ECO:0007669"/>
    <property type="project" value="InterPro"/>
</dbReference>
<evidence type="ECO:0000256" key="3">
    <source>
        <dbReference type="ARBA" id="ARBA00023163"/>
    </source>
</evidence>
<dbReference type="EMBL" id="FXYG01000004">
    <property type="protein sequence ID" value="SMX48581.1"/>
    <property type="molecule type" value="Genomic_DNA"/>
</dbReference>
<dbReference type="SMART" id="SM00342">
    <property type="entry name" value="HTH_ARAC"/>
    <property type="match status" value="1"/>
</dbReference>
<evidence type="ECO:0000256" key="2">
    <source>
        <dbReference type="ARBA" id="ARBA00023125"/>
    </source>
</evidence>
<evidence type="ECO:0000313" key="6">
    <source>
        <dbReference type="Proteomes" id="UP000202485"/>
    </source>
</evidence>
<feature type="domain" description="HTH araC/xylS-type" evidence="4">
    <location>
        <begin position="176"/>
        <end position="282"/>
    </location>
</feature>
<dbReference type="PROSITE" id="PS01124">
    <property type="entry name" value="HTH_ARAC_FAMILY_2"/>
    <property type="match status" value="1"/>
</dbReference>
<proteinExistence type="predicted"/>
<organism evidence="5 6">
    <name type="scientific">Ruegeria arenilitoris</name>
    <dbReference type="NCBI Taxonomy" id="1173585"/>
    <lineage>
        <taxon>Bacteria</taxon>
        <taxon>Pseudomonadati</taxon>
        <taxon>Pseudomonadota</taxon>
        <taxon>Alphaproteobacteria</taxon>
        <taxon>Rhodobacterales</taxon>
        <taxon>Roseobacteraceae</taxon>
        <taxon>Ruegeria</taxon>
    </lineage>
</organism>
<dbReference type="InterPro" id="IPR018060">
    <property type="entry name" value="HTH_AraC"/>
</dbReference>
<dbReference type="AlphaFoldDB" id="A0A238L183"/>
<evidence type="ECO:0000256" key="1">
    <source>
        <dbReference type="ARBA" id="ARBA00023015"/>
    </source>
</evidence>
<gene>
    <name evidence="5" type="ORF">RUA8715_03537</name>
</gene>
<sequence>MNFRTMEFWGRDTFILKIASSAYASFTARPHPGWIGLLTPMSWTGDFRLNACRHELNSAYYLDGTHDYTVACQDSVRLLVGIRRHVMDSVLSEISGDIDLDFLSGSRIFDDCSECVFEMEEMISSLQTDGIRHAATFEGTNLSQDQERAVVAKVAHVLLEKMECPTSAWLGQIDDYHITTTIRDAIRDRPLHEDLRLEELYEIAGAGKNRLHKSFVNVYGAPPVRYLKLRRLWRARQFLLDPKNSNCKIGDVAFQFGFPSSGRLAKSYQAVFEELPRDTVKRAKGTASRGAEVL</sequence>
<keyword evidence="6" id="KW-1185">Reference proteome</keyword>
<dbReference type="PANTHER" id="PTHR47893">
    <property type="entry name" value="REGULATORY PROTEIN PCHR"/>
    <property type="match status" value="1"/>
</dbReference>
<keyword evidence="1" id="KW-0805">Transcription regulation</keyword>
<evidence type="ECO:0000259" key="4">
    <source>
        <dbReference type="PROSITE" id="PS01124"/>
    </source>
</evidence>
<protein>
    <submittedName>
        <fullName evidence="5">Transcriptional regulator EutR</fullName>
    </submittedName>
</protein>
<keyword evidence="3" id="KW-0804">Transcription</keyword>
<dbReference type="PANTHER" id="PTHR47893:SF1">
    <property type="entry name" value="REGULATORY PROTEIN PCHR"/>
    <property type="match status" value="1"/>
</dbReference>
<name>A0A238L183_9RHOB</name>
<reference evidence="6" key="1">
    <citation type="submission" date="2017-05" db="EMBL/GenBank/DDBJ databases">
        <authorList>
            <person name="Rodrigo-Torres L."/>
            <person name="Arahal R. D."/>
            <person name="Lucena T."/>
        </authorList>
    </citation>
    <scope>NUCLEOTIDE SEQUENCE [LARGE SCALE GENOMIC DNA]</scope>
    <source>
        <strain evidence="6">CECT 8715</strain>
    </source>
</reference>
<dbReference type="InterPro" id="IPR018062">
    <property type="entry name" value="HTH_AraC-typ_CS"/>
</dbReference>
<evidence type="ECO:0000313" key="5">
    <source>
        <dbReference type="EMBL" id="SMX48581.1"/>
    </source>
</evidence>
<dbReference type="PROSITE" id="PS00041">
    <property type="entry name" value="HTH_ARAC_FAMILY_1"/>
    <property type="match status" value="1"/>
</dbReference>
<keyword evidence="2" id="KW-0238">DNA-binding</keyword>